<accession>A0ABQ9H9I3</accession>
<evidence type="ECO:0000256" key="2">
    <source>
        <dbReference type="SAM" id="Phobius"/>
    </source>
</evidence>
<evidence type="ECO:0008006" key="5">
    <source>
        <dbReference type="Google" id="ProtNLM"/>
    </source>
</evidence>
<protein>
    <recommendedName>
        <fullName evidence="5">Very-long-chain (3R)-3-hydroxyacyl-CoA dehydratase</fullName>
    </recommendedName>
</protein>
<reference evidence="3 4" key="1">
    <citation type="submission" date="2023-02" db="EMBL/GenBank/DDBJ databases">
        <title>LHISI_Scaffold_Assembly.</title>
        <authorList>
            <person name="Stuart O.P."/>
            <person name="Cleave R."/>
            <person name="Magrath M.J.L."/>
            <person name="Mikheyev A.S."/>
        </authorList>
    </citation>
    <scope>NUCLEOTIDE SEQUENCE [LARGE SCALE GENOMIC DNA]</scope>
    <source>
        <strain evidence="3">Daus_M_001</strain>
        <tissue evidence="3">Leg muscle</tissue>
    </source>
</reference>
<dbReference type="EMBL" id="JARBHB010000006">
    <property type="protein sequence ID" value="KAJ8880967.1"/>
    <property type="molecule type" value="Genomic_DNA"/>
</dbReference>
<evidence type="ECO:0000313" key="3">
    <source>
        <dbReference type="EMBL" id="KAJ8880967.1"/>
    </source>
</evidence>
<keyword evidence="2" id="KW-0812">Transmembrane</keyword>
<evidence type="ECO:0000313" key="4">
    <source>
        <dbReference type="Proteomes" id="UP001159363"/>
    </source>
</evidence>
<comment type="caution">
    <text evidence="3">The sequence shown here is derived from an EMBL/GenBank/DDBJ whole genome shotgun (WGS) entry which is preliminary data.</text>
</comment>
<keyword evidence="2" id="KW-1133">Transmembrane helix</keyword>
<name>A0ABQ9H9I3_9NEOP</name>
<gene>
    <name evidence="3" type="ORF">PR048_017440</name>
</gene>
<feature type="region of interest" description="Disordered" evidence="1">
    <location>
        <begin position="332"/>
        <end position="351"/>
    </location>
</feature>
<keyword evidence="2" id="KW-0472">Membrane</keyword>
<evidence type="ECO:0000256" key="1">
    <source>
        <dbReference type="SAM" id="MobiDB-lite"/>
    </source>
</evidence>
<feature type="transmembrane region" description="Helical" evidence="2">
    <location>
        <begin position="107"/>
        <end position="126"/>
    </location>
</feature>
<proteinExistence type="predicted"/>
<organism evidence="3 4">
    <name type="scientific">Dryococelus australis</name>
    <dbReference type="NCBI Taxonomy" id="614101"/>
    <lineage>
        <taxon>Eukaryota</taxon>
        <taxon>Metazoa</taxon>
        <taxon>Ecdysozoa</taxon>
        <taxon>Arthropoda</taxon>
        <taxon>Hexapoda</taxon>
        <taxon>Insecta</taxon>
        <taxon>Pterygota</taxon>
        <taxon>Neoptera</taxon>
        <taxon>Polyneoptera</taxon>
        <taxon>Phasmatodea</taxon>
        <taxon>Verophasmatodea</taxon>
        <taxon>Anareolatae</taxon>
        <taxon>Phasmatidae</taxon>
        <taxon>Eurycanthinae</taxon>
        <taxon>Dryococelus</taxon>
    </lineage>
</organism>
<sequence length="617" mass="68592">MLACCDRGRHSDSCGVMSWDWPAAAVIHRADPHSRCPRAHKKCFPSCSSSGYRPQLAFTTARLVSKPFKKVRSLATISPRPRKTLLTGEILLFEFDLNLKRKKAVCGFSWCTILIFSSLVIDLQFLGHVRLVGRGRRLLFVLLRTYWTPLLYFVAKSNTVNLEDGMRVCVIYVRHLTMTQWGVCAPLVYVRAISNLYGEIPENFFTERRCVYVLTWTIADSIFFSCGNAATSKHWSRLASPYSRRARGTCASCAAENPLSGCQNQLFRVPGTPEMPLPAFLERCHSRDRNTLPLCVFLPEGLTAAATLRADTFYSPVLYCVVIYKHSSRLGSLPNQCQSEERRKRRSSREQRAITTAALSFSLCARELRYRAGNCDVGRRPPSRNVVPGRPAPRTRPSLATQRSVLAPTSLPASFSPTLGPQVASHSSPFSRAVLCDILLHKCFCILSDHITVAIIPEILFRDPCIAISHMSTPRWALACSVDMKLLLISGRMANRPQWLFLWFRHLLRYRTWGRGGVVVGLFASQQGEPGSIPGGFTPGISHVGNMPGDAAGHPAGFLGSLPLPPPLHSGAAPYSPRFNLIGSRDVDVKSQYTVGIETDLKVVADRCAELQHKTFN</sequence>
<keyword evidence="4" id="KW-1185">Reference proteome</keyword>
<dbReference type="Proteomes" id="UP001159363">
    <property type="component" value="Chromosome 5"/>
</dbReference>